<keyword evidence="2" id="KW-0472">Membrane</keyword>
<sequence length="198" mass="19490">MPAICRPSAPPVTPPVFPAGPAKPAARPQVGVADSEIPEAPFVEVAEEPAAGAPATFASRRGLEGAAAPLGPAPGFAAKARSGKPGETDRIPPRPVGLKTAGAAPAPAAQRAAGLSVTAPSLPGARGRKPAAKPAPQPAIPPRPAAATATPAGPSSIDSLGSFTGRQLPKRGKPKHLGLILTGLLLLVLAAIAAWASF</sequence>
<keyword evidence="2" id="KW-1133">Transmembrane helix</keyword>
<name>A0A2T4JSS5_9RHOB</name>
<feature type="compositionally biased region" description="Low complexity" evidence="1">
    <location>
        <begin position="145"/>
        <end position="154"/>
    </location>
</feature>
<feature type="compositionally biased region" description="Polar residues" evidence="1">
    <location>
        <begin position="156"/>
        <end position="165"/>
    </location>
</feature>
<comment type="caution">
    <text evidence="3">The sequence shown here is derived from an EMBL/GenBank/DDBJ whole genome shotgun (WGS) entry which is preliminary data.</text>
</comment>
<evidence type="ECO:0000256" key="1">
    <source>
        <dbReference type="SAM" id="MobiDB-lite"/>
    </source>
</evidence>
<feature type="region of interest" description="Disordered" evidence="1">
    <location>
        <begin position="63"/>
        <end position="169"/>
    </location>
</feature>
<feature type="compositionally biased region" description="Low complexity" evidence="1">
    <location>
        <begin position="101"/>
        <end position="114"/>
    </location>
</feature>
<feature type="transmembrane region" description="Helical" evidence="2">
    <location>
        <begin position="176"/>
        <end position="196"/>
    </location>
</feature>
<organism evidence="3 4">
    <name type="scientific">Cereibacter changlensis JA139</name>
    <dbReference type="NCBI Taxonomy" id="1188249"/>
    <lineage>
        <taxon>Bacteria</taxon>
        <taxon>Pseudomonadati</taxon>
        <taxon>Pseudomonadota</taxon>
        <taxon>Alphaproteobacteria</taxon>
        <taxon>Rhodobacterales</taxon>
        <taxon>Paracoccaceae</taxon>
        <taxon>Cereibacter</taxon>
    </lineage>
</organism>
<dbReference type="AlphaFoldDB" id="A0A2T4JSS5"/>
<proteinExistence type="predicted"/>
<evidence type="ECO:0000313" key="3">
    <source>
        <dbReference type="EMBL" id="PTE20972.1"/>
    </source>
</evidence>
<feature type="region of interest" description="Disordered" evidence="1">
    <location>
        <begin position="1"/>
        <end position="33"/>
    </location>
</feature>
<feature type="compositionally biased region" description="Pro residues" evidence="1">
    <location>
        <begin position="133"/>
        <end position="144"/>
    </location>
</feature>
<accession>A0A2T4JSS5</accession>
<keyword evidence="4" id="KW-1185">Reference proteome</keyword>
<protein>
    <submittedName>
        <fullName evidence="3">Uncharacterized protein</fullName>
    </submittedName>
</protein>
<dbReference type="EMBL" id="PZKG01000073">
    <property type="protein sequence ID" value="PTE20972.1"/>
    <property type="molecule type" value="Genomic_DNA"/>
</dbReference>
<feature type="non-terminal residue" evidence="3">
    <location>
        <position position="198"/>
    </location>
</feature>
<evidence type="ECO:0000313" key="4">
    <source>
        <dbReference type="Proteomes" id="UP000241010"/>
    </source>
</evidence>
<evidence type="ECO:0000256" key="2">
    <source>
        <dbReference type="SAM" id="Phobius"/>
    </source>
</evidence>
<feature type="compositionally biased region" description="Low complexity" evidence="1">
    <location>
        <begin position="65"/>
        <end position="80"/>
    </location>
</feature>
<gene>
    <name evidence="3" type="ORF">C5F48_14775</name>
</gene>
<keyword evidence="2" id="KW-0812">Transmembrane</keyword>
<reference evidence="3 4" key="1">
    <citation type="submission" date="2018-03" db="EMBL/GenBank/DDBJ databases">
        <title>Cereibacter changlensis.</title>
        <authorList>
            <person name="Meyer T.E."/>
            <person name="Miller S."/>
            <person name="Lodha T."/>
            <person name="Gandham S."/>
            <person name="Chintalapati S."/>
            <person name="Chintalapati V.R."/>
        </authorList>
    </citation>
    <scope>NUCLEOTIDE SEQUENCE [LARGE SCALE GENOMIC DNA]</scope>
    <source>
        <strain evidence="3 4">JA139</strain>
    </source>
</reference>
<dbReference type="Proteomes" id="UP000241010">
    <property type="component" value="Unassembled WGS sequence"/>
</dbReference>
<feature type="compositionally biased region" description="Pro residues" evidence="1">
    <location>
        <begin position="8"/>
        <end position="18"/>
    </location>
</feature>